<name>A0ABW0ED71_9BACT</name>
<proteinExistence type="predicted"/>
<dbReference type="EMBL" id="JBHSKT010000006">
    <property type="protein sequence ID" value="MFC5271186.1"/>
    <property type="molecule type" value="Genomic_DNA"/>
</dbReference>
<dbReference type="SUPFAM" id="SSF56784">
    <property type="entry name" value="HAD-like"/>
    <property type="match status" value="1"/>
</dbReference>
<organism evidence="4 5">
    <name type="scientific">Adhaeribacter terreus</name>
    <dbReference type="NCBI Taxonomy" id="529703"/>
    <lineage>
        <taxon>Bacteria</taxon>
        <taxon>Pseudomonadati</taxon>
        <taxon>Bacteroidota</taxon>
        <taxon>Cytophagia</taxon>
        <taxon>Cytophagales</taxon>
        <taxon>Hymenobacteraceae</taxon>
        <taxon>Adhaeribacter</taxon>
    </lineage>
</organism>
<dbReference type="Gene3D" id="3.40.50.1000">
    <property type="entry name" value="HAD superfamily/HAD-like"/>
    <property type="match status" value="1"/>
</dbReference>
<reference evidence="5" key="1">
    <citation type="journal article" date="2019" name="Int. J. Syst. Evol. Microbiol.">
        <title>The Global Catalogue of Microorganisms (GCM) 10K type strain sequencing project: providing services to taxonomists for standard genome sequencing and annotation.</title>
        <authorList>
            <consortium name="The Broad Institute Genomics Platform"/>
            <consortium name="The Broad Institute Genome Sequencing Center for Infectious Disease"/>
            <person name="Wu L."/>
            <person name="Ma J."/>
        </authorList>
    </citation>
    <scope>NUCLEOTIDE SEQUENCE [LARGE SCALE GENOMIC DNA]</scope>
    <source>
        <strain evidence="5">KACC 12602</strain>
    </source>
</reference>
<evidence type="ECO:0000256" key="1">
    <source>
        <dbReference type="ARBA" id="ARBA00022723"/>
    </source>
</evidence>
<dbReference type="Proteomes" id="UP001596161">
    <property type="component" value="Unassembled WGS sequence"/>
</dbReference>
<dbReference type="Pfam" id="PF12710">
    <property type="entry name" value="HAD"/>
    <property type="match status" value="1"/>
</dbReference>
<dbReference type="PANTHER" id="PTHR43344">
    <property type="entry name" value="PHOSPHOSERINE PHOSPHATASE"/>
    <property type="match status" value="1"/>
</dbReference>
<keyword evidence="3" id="KW-0460">Magnesium</keyword>
<dbReference type="PANTHER" id="PTHR43344:SF13">
    <property type="entry name" value="PHOSPHATASE RV3661-RELATED"/>
    <property type="match status" value="1"/>
</dbReference>
<gene>
    <name evidence="4" type="ORF">ACFPIB_11235</name>
</gene>
<evidence type="ECO:0000313" key="5">
    <source>
        <dbReference type="Proteomes" id="UP001596161"/>
    </source>
</evidence>
<dbReference type="InterPro" id="IPR023214">
    <property type="entry name" value="HAD_sf"/>
</dbReference>
<sequence>METTGKTVNELPSWNNGEAKTRILNFVKNATDSASKSYIPPAERIAVFDNDGTLWNEAPMLFQLNFTFDRIKNLAPQHPEWKTQQPFKAILENDRETMKKFSHKELGLLLAASHTGISPEEFKAAATQWFDTAQHPVYKRLYTKCVYQPQLELLNYLRENGFKNYIVSGGGVDFMRAFAEKTYGIPPEQIIGTSSKTKLETKAGKAVLEKTPELQSFDDRAEKVSNINLHIGRRPVLACGNSDGDLNMLQYTAGSATPNLVILIHHDDSEREMAYEKHPVMGELKEGLTEAKARNWILVSMKNDWKKVFPE</sequence>
<accession>A0ABW0ED71</accession>
<dbReference type="CDD" id="cd01427">
    <property type="entry name" value="HAD_like"/>
    <property type="match status" value="1"/>
</dbReference>
<dbReference type="GO" id="GO:0016787">
    <property type="term" value="F:hydrolase activity"/>
    <property type="evidence" value="ECO:0007669"/>
    <property type="project" value="UniProtKB-KW"/>
</dbReference>
<keyword evidence="1" id="KW-0479">Metal-binding</keyword>
<comment type="caution">
    <text evidence="4">The sequence shown here is derived from an EMBL/GenBank/DDBJ whole genome shotgun (WGS) entry which is preliminary data.</text>
</comment>
<keyword evidence="2 4" id="KW-0378">Hydrolase</keyword>
<protein>
    <submittedName>
        <fullName evidence="4">HAD family hydrolase</fullName>
    </submittedName>
</protein>
<evidence type="ECO:0000256" key="2">
    <source>
        <dbReference type="ARBA" id="ARBA00022801"/>
    </source>
</evidence>
<dbReference type="InterPro" id="IPR036412">
    <property type="entry name" value="HAD-like_sf"/>
</dbReference>
<evidence type="ECO:0000256" key="3">
    <source>
        <dbReference type="ARBA" id="ARBA00022842"/>
    </source>
</evidence>
<dbReference type="InterPro" id="IPR050582">
    <property type="entry name" value="HAD-like_SerB"/>
</dbReference>
<evidence type="ECO:0000313" key="4">
    <source>
        <dbReference type="EMBL" id="MFC5271186.1"/>
    </source>
</evidence>
<dbReference type="RefSeq" id="WP_378017553.1">
    <property type="nucleotide sequence ID" value="NZ_JBHSKT010000006.1"/>
</dbReference>
<keyword evidence="5" id="KW-1185">Reference proteome</keyword>